<reference evidence="2 3" key="1">
    <citation type="submission" date="2018-10" db="EMBL/GenBank/DDBJ databases">
        <title>Genome assembly for a Yunnan-Guizhou Plateau 3E fish, Anabarilius grahami (Regan), and its evolutionary and genetic applications.</title>
        <authorList>
            <person name="Jiang W."/>
        </authorList>
    </citation>
    <scope>NUCLEOTIDE SEQUENCE [LARGE SCALE GENOMIC DNA]</scope>
    <source>
        <strain evidence="2">AG-KIZ</strain>
        <tissue evidence="2">Muscle</tissue>
    </source>
</reference>
<name>A0A3N0Y5Y9_ANAGA</name>
<dbReference type="PANTHER" id="PTHR47027:SF30">
    <property type="entry name" value="THAP-TYPE DOMAIN-CONTAINING PROTEIN"/>
    <property type="match status" value="1"/>
</dbReference>
<accession>A0A3N0Y5Y9</accession>
<sequence length="195" mass="21323">MDAEEVEALNAMSEGESDGGEISGASKVGSAYDGSSDSDPEPPRNIRLTVLQDRIATIVTESKAVSPSKVLYESPPNQPATQPTIKVDNTTLENVDHFLYLGSLLSTKADIHSEINHRLSCANEAYARSNLSAQTKLLVYRAVVLPKRQLRKEKDKKAQPPLKVTTLPCPHCMLIADWPLQPSEDPQVEPKESDC</sequence>
<dbReference type="Proteomes" id="UP000281406">
    <property type="component" value="Unassembled WGS sequence"/>
</dbReference>
<evidence type="ECO:0000313" key="3">
    <source>
        <dbReference type="Proteomes" id="UP000281406"/>
    </source>
</evidence>
<dbReference type="OrthoDB" id="8925570at2759"/>
<evidence type="ECO:0000313" key="2">
    <source>
        <dbReference type="EMBL" id="ROL41622.1"/>
    </source>
</evidence>
<organism evidence="2 3">
    <name type="scientific">Anabarilius grahami</name>
    <name type="common">Kanglang fish</name>
    <name type="synonym">Barilius grahami</name>
    <dbReference type="NCBI Taxonomy" id="495550"/>
    <lineage>
        <taxon>Eukaryota</taxon>
        <taxon>Metazoa</taxon>
        <taxon>Chordata</taxon>
        <taxon>Craniata</taxon>
        <taxon>Vertebrata</taxon>
        <taxon>Euteleostomi</taxon>
        <taxon>Actinopterygii</taxon>
        <taxon>Neopterygii</taxon>
        <taxon>Teleostei</taxon>
        <taxon>Ostariophysi</taxon>
        <taxon>Cypriniformes</taxon>
        <taxon>Xenocyprididae</taxon>
        <taxon>Xenocypridinae</taxon>
        <taxon>Xenocypridinae incertae sedis</taxon>
        <taxon>Anabarilius</taxon>
    </lineage>
</organism>
<dbReference type="EMBL" id="RJVU01051590">
    <property type="protein sequence ID" value="ROL41622.1"/>
    <property type="molecule type" value="Genomic_DNA"/>
</dbReference>
<dbReference type="PANTHER" id="PTHR47027">
    <property type="entry name" value="REVERSE TRANSCRIPTASE DOMAIN-CONTAINING PROTEIN"/>
    <property type="match status" value="1"/>
</dbReference>
<proteinExistence type="predicted"/>
<dbReference type="AlphaFoldDB" id="A0A3N0Y5Y9"/>
<gene>
    <name evidence="2" type="ORF">DPX16_22965</name>
</gene>
<comment type="caution">
    <text evidence="2">The sequence shown here is derived from an EMBL/GenBank/DDBJ whole genome shotgun (WGS) entry which is preliminary data.</text>
</comment>
<evidence type="ECO:0000256" key="1">
    <source>
        <dbReference type="SAM" id="MobiDB-lite"/>
    </source>
</evidence>
<feature type="region of interest" description="Disordered" evidence="1">
    <location>
        <begin position="1"/>
        <end position="45"/>
    </location>
</feature>
<protein>
    <submittedName>
        <fullName evidence="2">Uncharacterized protein</fullName>
    </submittedName>
</protein>
<keyword evidence="3" id="KW-1185">Reference proteome</keyword>